<dbReference type="InterPro" id="IPR007271">
    <property type="entry name" value="Nuc_sug_transpt"/>
</dbReference>
<feature type="transmembrane region" description="Helical" evidence="5">
    <location>
        <begin position="292"/>
        <end position="310"/>
    </location>
</feature>
<feature type="transmembrane region" description="Helical" evidence="5">
    <location>
        <begin position="266"/>
        <end position="286"/>
    </location>
</feature>
<organism evidence="6 7">
    <name type="scientific">Entamoeba nuttalli</name>
    <dbReference type="NCBI Taxonomy" id="412467"/>
    <lineage>
        <taxon>Eukaryota</taxon>
        <taxon>Amoebozoa</taxon>
        <taxon>Evosea</taxon>
        <taxon>Archamoebae</taxon>
        <taxon>Mastigamoebida</taxon>
        <taxon>Entamoebidae</taxon>
        <taxon>Entamoeba</taxon>
    </lineage>
</organism>
<feature type="transmembrane region" description="Helical" evidence="5">
    <location>
        <begin position="105"/>
        <end position="125"/>
    </location>
</feature>
<protein>
    <recommendedName>
        <fullName evidence="8">UDP-N-acetylglucosamine transporter</fullName>
    </recommendedName>
</protein>
<keyword evidence="3 5" id="KW-1133">Transmembrane helix</keyword>
<comment type="caution">
    <text evidence="6">The sequence shown here is derived from an EMBL/GenBank/DDBJ whole genome shotgun (WGS) entry which is preliminary data.</text>
</comment>
<dbReference type="PIRSF" id="PIRSF005799">
    <property type="entry name" value="UDP-gal_transpt"/>
    <property type="match status" value="1"/>
</dbReference>
<evidence type="ECO:0000256" key="3">
    <source>
        <dbReference type="ARBA" id="ARBA00022989"/>
    </source>
</evidence>
<dbReference type="Pfam" id="PF04142">
    <property type="entry name" value="Nuc_sug_transp"/>
    <property type="match status" value="1"/>
</dbReference>
<feature type="transmembrane region" description="Helical" evidence="5">
    <location>
        <begin position="208"/>
        <end position="227"/>
    </location>
</feature>
<dbReference type="EMBL" id="BAAFRS010000298">
    <property type="protein sequence ID" value="GAB1226577.1"/>
    <property type="molecule type" value="Genomic_DNA"/>
</dbReference>
<feature type="transmembrane region" description="Helical" evidence="5">
    <location>
        <begin position="72"/>
        <end position="93"/>
    </location>
</feature>
<feature type="transmembrane region" description="Helical" evidence="5">
    <location>
        <begin position="137"/>
        <end position="154"/>
    </location>
</feature>
<dbReference type="NCBIfam" id="TIGR00803">
    <property type="entry name" value="nst"/>
    <property type="match status" value="1"/>
</dbReference>
<evidence type="ECO:0000256" key="1">
    <source>
        <dbReference type="ARBA" id="ARBA00004141"/>
    </source>
</evidence>
<evidence type="ECO:0000256" key="5">
    <source>
        <dbReference type="SAM" id="Phobius"/>
    </source>
</evidence>
<dbReference type="PANTHER" id="PTHR10231">
    <property type="entry name" value="NUCLEOTIDE-SUGAR TRANSMEMBRANE TRANSPORTER"/>
    <property type="match status" value="1"/>
</dbReference>
<feature type="transmembrane region" description="Helical" evidence="5">
    <location>
        <begin position="38"/>
        <end position="60"/>
    </location>
</feature>
<feature type="transmembrane region" description="Helical" evidence="5">
    <location>
        <begin position="166"/>
        <end position="187"/>
    </location>
</feature>
<comment type="subcellular location">
    <subcellularLocation>
        <location evidence="1">Membrane</location>
        <topology evidence="1">Multi-pass membrane protein</topology>
    </subcellularLocation>
</comment>
<dbReference type="InterPro" id="IPR037185">
    <property type="entry name" value="EmrE-like"/>
</dbReference>
<keyword evidence="2 5" id="KW-0812">Transmembrane</keyword>
<reference evidence="6 7" key="1">
    <citation type="journal article" date="2019" name="PLoS Negl. Trop. Dis.">
        <title>Whole genome sequencing of Entamoeba nuttalli reveals mammalian host-related molecular signatures and a novel octapeptide-repeat surface protein.</title>
        <authorList>
            <person name="Tanaka M."/>
            <person name="Makiuchi T."/>
            <person name="Komiyama T."/>
            <person name="Shiina T."/>
            <person name="Osaki K."/>
            <person name="Tachibana H."/>
        </authorList>
    </citation>
    <scope>NUCLEOTIDE SEQUENCE [LARGE SCALE GENOMIC DNA]</scope>
    <source>
        <strain evidence="6 7">P19-061405</strain>
    </source>
</reference>
<evidence type="ECO:0000256" key="4">
    <source>
        <dbReference type="ARBA" id="ARBA00023136"/>
    </source>
</evidence>
<keyword evidence="4 5" id="KW-0472">Membrane</keyword>
<evidence type="ECO:0000313" key="6">
    <source>
        <dbReference type="EMBL" id="GAB1226577.1"/>
    </source>
</evidence>
<evidence type="ECO:0000256" key="2">
    <source>
        <dbReference type="ARBA" id="ARBA00022692"/>
    </source>
</evidence>
<dbReference type="SUPFAM" id="SSF103481">
    <property type="entry name" value="Multidrug resistance efflux transporter EmrE"/>
    <property type="match status" value="1"/>
</dbReference>
<accession>A0ABQ0DUW5</accession>
<evidence type="ECO:0008006" key="8">
    <source>
        <dbReference type="Google" id="ProtNLM"/>
    </source>
</evidence>
<name>A0ABQ0DUW5_9EUKA</name>
<proteinExistence type="predicted"/>
<evidence type="ECO:0000313" key="7">
    <source>
        <dbReference type="Proteomes" id="UP001628156"/>
    </source>
</evidence>
<feature type="transmembrane region" description="Helical" evidence="5">
    <location>
        <begin position="239"/>
        <end position="259"/>
    </location>
</feature>
<dbReference type="Proteomes" id="UP001628156">
    <property type="component" value="Unassembled WGS sequence"/>
</dbReference>
<sequence length="390" mass="42636">MNQAILSIIFLVALTIQNTSLSLITRYSRGILKEQYSTSASILLSEITKCVISIIGIVLTRKDVIIFSHLKYLIMTSLISSIPAFIYFFQNILCQVSLANIQPGLYAVLTQVKILSAAILSVLILGKKLTATQWRGLATLVLAVITVESASRTTTTGNSAVEGGHYFIGVGAALLAATASGFSGVFMEKILKNKVDNGPKLNLWERNFQLSIYSIGFSIINLVLFDSVSVFQKGIFHDFSIYTLIMIFVMSVGGILVALVMTYADVIVKGFAVSVAIVCTTTLSYFIFDTPISFEFCLGAVGVLISISNYNDQRASWSYQNPEPVIGESHDGAITMEQPVNELEHEESIKTENVSLLAEQRAENNIDVLTIDELEAPSVESKLIIDDLEN</sequence>
<keyword evidence="7" id="KW-1185">Reference proteome</keyword>
<gene>
    <name evidence="6" type="ORF">ENUP19_0298G0031</name>
</gene>